<dbReference type="OrthoDB" id="18585at2759"/>
<evidence type="ECO:0000256" key="7">
    <source>
        <dbReference type="SAM" id="Phobius"/>
    </source>
</evidence>
<keyword evidence="3 7" id="KW-0812">Transmembrane</keyword>
<dbReference type="PANTHER" id="PTHR11923:SF106">
    <property type="entry name" value="SCAVENGER RECEPTOR (CD36 FAMILY) RELATED"/>
    <property type="match status" value="1"/>
</dbReference>
<dbReference type="InterPro" id="IPR002159">
    <property type="entry name" value="CD36_fam"/>
</dbReference>
<evidence type="ECO:0000256" key="1">
    <source>
        <dbReference type="ARBA" id="ARBA00004370"/>
    </source>
</evidence>
<organism evidence="10">
    <name type="scientific">Angiostrongylus costaricensis</name>
    <name type="common">Nematode worm</name>
    <dbReference type="NCBI Taxonomy" id="334426"/>
    <lineage>
        <taxon>Eukaryota</taxon>
        <taxon>Metazoa</taxon>
        <taxon>Ecdysozoa</taxon>
        <taxon>Nematoda</taxon>
        <taxon>Chromadorea</taxon>
        <taxon>Rhabditida</taxon>
        <taxon>Rhabditina</taxon>
        <taxon>Rhabditomorpha</taxon>
        <taxon>Strongyloidea</taxon>
        <taxon>Metastrongylidae</taxon>
        <taxon>Angiostrongylus</taxon>
    </lineage>
</organism>
<evidence type="ECO:0000313" key="9">
    <source>
        <dbReference type="Proteomes" id="UP000267027"/>
    </source>
</evidence>
<dbReference type="GO" id="GO:0005737">
    <property type="term" value="C:cytoplasm"/>
    <property type="evidence" value="ECO:0007669"/>
    <property type="project" value="TreeGrafter"/>
</dbReference>
<evidence type="ECO:0000256" key="2">
    <source>
        <dbReference type="ARBA" id="ARBA00010532"/>
    </source>
</evidence>
<dbReference type="Pfam" id="PF01130">
    <property type="entry name" value="CD36"/>
    <property type="match status" value="2"/>
</dbReference>
<dbReference type="GO" id="GO:0005044">
    <property type="term" value="F:scavenger receptor activity"/>
    <property type="evidence" value="ECO:0007669"/>
    <property type="project" value="TreeGrafter"/>
</dbReference>
<dbReference type="STRING" id="334426.A0A158PJN3"/>
<dbReference type="AlphaFoldDB" id="A0A158PJN3"/>
<feature type="transmembrane region" description="Helical" evidence="7">
    <location>
        <begin position="7"/>
        <end position="36"/>
    </location>
</feature>
<dbReference type="PANTHER" id="PTHR11923">
    <property type="entry name" value="SCAVENGER RECEPTOR CLASS B TYPE-1 SR-B1"/>
    <property type="match status" value="1"/>
</dbReference>
<dbReference type="OMA" id="FPNWPCG"/>
<keyword evidence="9" id="KW-1185">Reference proteome</keyword>
<gene>
    <name evidence="8" type="ORF">ACOC_LOCUS8984</name>
</gene>
<evidence type="ECO:0000313" key="10">
    <source>
        <dbReference type="WBParaSite" id="ACOC_0000898301-mRNA-1"/>
    </source>
</evidence>
<evidence type="ECO:0000256" key="4">
    <source>
        <dbReference type="ARBA" id="ARBA00022989"/>
    </source>
</evidence>
<name>A0A158PJN3_ANGCS</name>
<reference evidence="8 9" key="2">
    <citation type="submission" date="2018-11" db="EMBL/GenBank/DDBJ databases">
        <authorList>
            <consortium name="Pathogen Informatics"/>
        </authorList>
    </citation>
    <scope>NUCLEOTIDE SEQUENCE [LARGE SCALE GENOMIC DNA]</scope>
    <source>
        <strain evidence="8 9">Costa Rica</strain>
    </source>
</reference>
<evidence type="ECO:0000256" key="5">
    <source>
        <dbReference type="ARBA" id="ARBA00023136"/>
    </source>
</evidence>
<proteinExistence type="inferred from homology"/>
<protein>
    <submittedName>
        <fullName evidence="10">CD36 family</fullName>
    </submittedName>
</protein>
<evidence type="ECO:0000256" key="3">
    <source>
        <dbReference type="ARBA" id="ARBA00022692"/>
    </source>
</evidence>
<sequence>MRTCTDVLISALLIVVFLLGLFLLIPFSITLFPAIIRSQVYLRQERDGQFPTATYYWSRLPATQYFKFYYFNVTNPDEVLYKGERARLVELGPYVWNLLTKTGSAIFTVICIFEETNQFRAVTQGGVSFESYSDPLITLIQSNLTKVRLGISFIPLRIYNHTCDEDYVIKTGKDNTDNLALIQKWANMTHLPWWGDNYSSDITNSDGTLQKPGLKKDDNLKQFQSFTCRYTQYKNFFMSFYLHYDSDATINGIQTMAFKMNNDSYDTTADLNKGYRYENNEMVDYFPSWPCGNDHQYTPYAKGCSKIDCTLSQFWCNTCCNGRKILIPFAGFLSPPHFLWSPPEVRENTIGLHPEVEKHEPAIFDIEPLTGSTIKGRFRMQLSIPIYTNPFYTVPPHKYCPYFLLQSFISFCLVFHNFGFLQSRRIISNISICHFVKGLP</sequence>
<keyword evidence="5 7" id="KW-0472">Membrane</keyword>
<dbReference type="PRINTS" id="PR01609">
    <property type="entry name" value="CD36FAMILY"/>
</dbReference>
<dbReference type="Proteomes" id="UP000267027">
    <property type="component" value="Unassembled WGS sequence"/>
</dbReference>
<accession>A0A158PJN3</accession>
<reference evidence="10" key="1">
    <citation type="submission" date="2016-04" db="UniProtKB">
        <authorList>
            <consortium name="WormBaseParasite"/>
        </authorList>
    </citation>
    <scope>IDENTIFICATION</scope>
</reference>
<keyword evidence="4 7" id="KW-1133">Transmembrane helix</keyword>
<comment type="similarity">
    <text evidence="2">Belongs to the CD36 family.</text>
</comment>
<evidence type="ECO:0000313" key="8">
    <source>
        <dbReference type="EMBL" id="VDM60569.1"/>
    </source>
</evidence>
<keyword evidence="6" id="KW-0325">Glycoprotein</keyword>
<comment type="subcellular location">
    <subcellularLocation>
        <location evidence="1">Membrane</location>
    </subcellularLocation>
</comment>
<dbReference type="WBParaSite" id="ACOC_0000898301-mRNA-1">
    <property type="protein sequence ID" value="ACOC_0000898301-mRNA-1"/>
    <property type="gene ID" value="ACOC_0000898301"/>
</dbReference>
<evidence type="ECO:0000256" key="6">
    <source>
        <dbReference type="ARBA" id="ARBA00023180"/>
    </source>
</evidence>
<dbReference type="EMBL" id="UYYA01004232">
    <property type="protein sequence ID" value="VDM60569.1"/>
    <property type="molecule type" value="Genomic_DNA"/>
</dbReference>
<dbReference type="GO" id="GO:0016020">
    <property type="term" value="C:membrane"/>
    <property type="evidence" value="ECO:0007669"/>
    <property type="project" value="UniProtKB-SubCell"/>
</dbReference>